<dbReference type="AlphaFoldDB" id="A0A9D0ZW90"/>
<dbReference type="Gene3D" id="3.20.20.210">
    <property type="match status" value="1"/>
</dbReference>
<accession>A0A9D0ZW90</accession>
<proteinExistence type="predicted"/>
<dbReference type="Proteomes" id="UP000886886">
    <property type="component" value="Unassembled WGS sequence"/>
</dbReference>
<protein>
    <recommendedName>
        <fullName evidence="1">Uroporphyrinogen decarboxylase (URO-D) domain-containing protein</fullName>
    </recommendedName>
</protein>
<sequence>MTVRERFRKVMEGDPTVDECPVIEWALWWDETIEEWEKAGLPKGMSDRELYEYFQLDQNTQFWFPHYREDCPKPKCKYNGPGIVADKEDYRQLRKYFLPEDAVDKMKEKIEETLPLYEKGETIVWYTLNGFFWFPRELFGPEAHLYAFYDEPELYHRICEDLCEWHIRIIQEFGRYMRADFMTIAEDMSYNLGPMLSKEMFEEFIAPYYRRIIPEIKKYGTKVFVDSDGKVDQAVPWFLNAGVEGILPLERKSGVDIRGLREKYPSLLMIGGFDKTCMFQGKEAIRTEMERLLPVIRSGRYLPGMDHQTPPGTSMEHYKYYIRLMREYGKQACKEVQR</sequence>
<organism evidence="2 3">
    <name type="scientific">Candidatus Limivivens merdigallinarum</name>
    <dbReference type="NCBI Taxonomy" id="2840859"/>
    <lineage>
        <taxon>Bacteria</taxon>
        <taxon>Bacillati</taxon>
        <taxon>Bacillota</taxon>
        <taxon>Clostridia</taxon>
        <taxon>Lachnospirales</taxon>
        <taxon>Lachnospiraceae</taxon>
        <taxon>Lachnospiraceae incertae sedis</taxon>
        <taxon>Candidatus Limivivens</taxon>
    </lineage>
</organism>
<reference evidence="2" key="2">
    <citation type="journal article" date="2021" name="PeerJ">
        <title>Extensive microbial diversity within the chicken gut microbiome revealed by metagenomics and culture.</title>
        <authorList>
            <person name="Gilroy R."/>
            <person name="Ravi A."/>
            <person name="Getino M."/>
            <person name="Pursley I."/>
            <person name="Horton D.L."/>
            <person name="Alikhan N.F."/>
            <person name="Baker D."/>
            <person name="Gharbi K."/>
            <person name="Hall N."/>
            <person name="Watson M."/>
            <person name="Adriaenssens E.M."/>
            <person name="Foster-Nyarko E."/>
            <person name="Jarju S."/>
            <person name="Secka A."/>
            <person name="Antonio M."/>
            <person name="Oren A."/>
            <person name="Chaudhuri R.R."/>
            <person name="La Ragione R."/>
            <person name="Hildebrand F."/>
            <person name="Pallen M.J."/>
        </authorList>
    </citation>
    <scope>NUCLEOTIDE SEQUENCE</scope>
    <source>
        <strain evidence="2">ChiSjej3B21-11622</strain>
    </source>
</reference>
<dbReference type="InterPro" id="IPR000257">
    <property type="entry name" value="Uroporphyrinogen_deCOase"/>
</dbReference>
<dbReference type="GO" id="GO:0006779">
    <property type="term" value="P:porphyrin-containing compound biosynthetic process"/>
    <property type="evidence" value="ECO:0007669"/>
    <property type="project" value="InterPro"/>
</dbReference>
<evidence type="ECO:0000313" key="2">
    <source>
        <dbReference type="EMBL" id="HIQ96929.1"/>
    </source>
</evidence>
<comment type="caution">
    <text evidence="2">The sequence shown here is derived from an EMBL/GenBank/DDBJ whole genome shotgun (WGS) entry which is preliminary data.</text>
</comment>
<gene>
    <name evidence="2" type="ORF">IAB26_10230</name>
</gene>
<dbReference type="InterPro" id="IPR052024">
    <property type="entry name" value="Methanogen_methyltrans"/>
</dbReference>
<name>A0A9D0ZW90_9FIRM</name>
<dbReference type="GO" id="GO:0004853">
    <property type="term" value="F:uroporphyrinogen decarboxylase activity"/>
    <property type="evidence" value="ECO:0007669"/>
    <property type="project" value="InterPro"/>
</dbReference>
<evidence type="ECO:0000313" key="3">
    <source>
        <dbReference type="Proteomes" id="UP000886886"/>
    </source>
</evidence>
<dbReference type="InterPro" id="IPR038071">
    <property type="entry name" value="UROD/MetE-like_sf"/>
</dbReference>
<evidence type="ECO:0000259" key="1">
    <source>
        <dbReference type="Pfam" id="PF01208"/>
    </source>
</evidence>
<dbReference type="SUPFAM" id="SSF51726">
    <property type="entry name" value="UROD/MetE-like"/>
    <property type="match status" value="1"/>
</dbReference>
<dbReference type="PANTHER" id="PTHR47099">
    <property type="entry name" value="METHYLCOBAMIDE:COM METHYLTRANSFERASE MTBA"/>
    <property type="match status" value="1"/>
</dbReference>
<feature type="domain" description="Uroporphyrinogen decarboxylase (URO-D)" evidence="1">
    <location>
        <begin position="143"/>
        <end position="328"/>
    </location>
</feature>
<reference evidence="2" key="1">
    <citation type="submission" date="2020-10" db="EMBL/GenBank/DDBJ databases">
        <authorList>
            <person name="Gilroy R."/>
        </authorList>
    </citation>
    <scope>NUCLEOTIDE SEQUENCE</scope>
    <source>
        <strain evidence="2">ChiSjej3B21-11622</strain>
    </source>
</reference>
<dbReference type="EMBL" id="DVFT01000152">
    <property type="protein sequence ID" value="HIQ96929.1"/>
    <property type="molecule type" value="Genomic_DNA"/>
</dbReference>
<dbReference type="Pfam" id="PF01208">
    <property type="entry name" value="URO-D"/>
    <property type="match status" value="1"/>
</dbReference>
<dbReference type="PANTHER" id="PTHR47099:SF1">
    <property type="entry name" value="METHYLCOBAMIDE:COM METHYLTRANSFERASE MTBA"/>
    <property type="match status" value="1"/>
</dbReference>